<dbReference type="EMBL" id="JAUUTY010000006">
    <property type="protein sequence ID" value="KAK1615761.1"/>
    <property type="molecule type" value="Genomic_DNA"/>
</dbReference>
<proteinExistence type="predicted"/>
<dbReference type="GO" id="GO:0005737">
    <property type="term" value="C:cytoplasm"/>
    <property type="evidence" value="ECO:0007669"/>
    <property type="project" value="TreeGrafter"/>
</dbReference>
<feature type="domain" description="Exportin-5 C-terminal" evidence="1">
    <location>
        <begin position="45"/>
        <end position="413"/>
    </location>
</feature>
<dbReference type="AlphaFoldDB" id="A0AAD8R840"/>
<dbReference type="PANTHER" id="PTHR11223">
    <property type="entry name" value="EXPORTIN 1/5"/>
    <property type="match status" value="1"/>
</dbReference>
<evidence type="ECO:0000313" key="2">
    <source>
        <dbReference type="EMBL" id="KAK1615761.1"/>
    </source>
</evidence>
<dbReference type="Gene3D" id="1.25.10.10">
    <property type="entry name" value="Leucine-rich Repeat Variant"/>
    <property type="match status" value="1"/>
</dbReference>
<dbReference type="GO" id="GO:0005634">
    <property type="term" value="C:nucleus"/>
    <property type="evidence" value="ECO:0007669"/>
    <property type="project" value="TreeGrafter"/>
</dbReference>
<dbReference type="GO" id="GO:0000056">
    <property type="term" value="P:ribosomal small subunit export from nucleus"/>
    <property type="evidence" value="ECO:0007669"/>
    <property type="project" value="TreeGrafter"/>
</dbReference>
<dbReference type="Proteomes" id="UP001231189">
    <property type="component" value="Unassembled WGS sequence"/>
</dbReference>
<gene>
    <name evidence="2" type="ORF">QYE76_021278</name>
</gene>
<dbReference type="GO" id="GO:0005049">
    <property type="term" value="F:nuclear export signal receptor activity"/>
    <property type="evidence" value="ECO:0007669"/>
    <property type="project" value="InterPro"/>
</dbReference>
<reference evidence="2" key="1">
    <citation type="submission" date="2023-07" db="EMBL/GenBank/DDBJ databases">
        <title>A chromosome-level genome assembly of Lolium multiflorum.</title>
        <authorList>
            <person name="Chen Y."/>
            <person name="Copetti D."/>
            <person name="Kolliker R."/>
            <person name="Studer B."/>
        </authorList>
    </citation>
    <scope>NUCLEOTIDE SEQUENCE</scope>
    <source>
        <strain evidence="2">02402/16</strain>
        <tissue evidence="2">Leaf</tissue>
    </source>
</reference>
<dbReference type="GO" id="GO:0000055">
    <property type="term" value="P:ribosomal large subunit export from nucleus"/>
    <property type="evidence" value="ECO:0007669"/>
    <property type="project" value="TreeGrafter"/>
</dbReference>
<evidence type="ECO:0000313" key="3">
    <source>
        <dbReference type="Proteomes" id="UP001231189"/>
    </source>
</evidence>
<protein>
    <recommendedName>
        <fullName evidence="1">Exportin-5 C-terminal domain-containing protein</fullName>
    </recommendedName>
</protein>
<dbReference type="InterPro" id="IPR045065">
    <property type="entry name" value="XPO1/5"/>
</dbReference>
<dbReference type="PANTHER" id="PTHR11223:SF11">
    <property type="entry name" value="OS11G0519500 PROTEIN"/>
    <property type="match status" value="1"/>
</dbReference>
<evidence type="ECO:0000259" key="1">
    <source>
        <dbReference type="Pfam" id="PF19273"/>
    </source>
</evidence>
<keyword evidence="3" id="KW-1185">Reference proteome</keyword>
<comment type="caution">
    <text evidence="2">The sequence shown here is derived from an EMBL/GenBank/DDBJ whole genome shotgun (WGS) entry which is preliminary data.</text>
</comment>
<organism evidence="2 3">
    <name type="scientific">Lolium multiflorum</name>
    <name type="common">Italian ryegrass</name>
    <name type="synonym">Lolium perenne subsp. multiflorum</name>
    <dbReference type="NCBI Taxonomy" id="4521"/>
    <lineage>
        <taxon>Eukaryota</taxon>
        <taxon>Viridiplantae</taxon>
        <taxon>Streptophyta</taxon>
        <taxon>Embryophyta</taxon>
        <taxon>Tracheophyta</taxon>
        <taxon>Spermatophyta</taxon>
        <taxon>Magnoliopsida</taxon>
        <taxon>Liliopsida</taxon>
        <taxon>Poales</taxon>
        <taxon>Poaceae</taxon>
        <taxon>BOP clade</taxon>
        <taxon>Pooideae</taxon>
        <taxon>Poodae</taxon>
        <taxon>Poeae</taxon>
        <taxon>Poeae Chloroplast Group 2 (Poeae type)</taxon>
        <taxon>Loliodinae</taxon>
        <taxon>Loliinae</taxon>
        <taxon>Lolium</taxon>
    </lineage>
</organism>
<name>A0AAD8R840_LOLMU</name>
<accession>A0AAD8R840</accession>
<dbReference type="InterPro" id="IPR011989">
    <property type="entry name" value="ARM-like"/>
</dbReference>
<dbReference type="Pfam" id="PF19273">
    <property type="entry name" value="Exportin-5"/>
    <property type="match status" value="1"/>
</dbReference>
<dbReference type="InterPro" id="IPR045478">
    <property type="entry name" value="Exportin-5_C"/>
</dbReference>
<sequence>MMGCIYRVGMYGRACIVVVVGPPETYGNNGTGVDPGAVVCWVTTEAFGIVTSSLTETAQCATIIPRLLDALNRIWSLPEWKYFPSTSGGVSLLFSDGQFLEMAYHVVKFCEEQLKRRKAQEFGGACDLFSVVPLQQILPLLLRLLQCIHALWQRDHDDFLPEELEEAKCLSCGDLAATLRTTNGLYDIDSLHKNKTGALLEGTRQRAYNALGLCTSVDGAFSELLDSRSVRDALSSYIGSMEFRHLMKVIRLVAIPLVQNCPCEFWEGWRNDFLGALLGECEYRLHYAWFDLLHQGGTGKPYFYGNLVGSDRQIKQMEQKLLLVFTRQVSDLLRVLALTEQNMESASSSLLSFLSRHDCFRRMRMSLFGYFVDDDTTMKALPFCRSLTRLAISDMSVRQSIVNDLLPCLIRRLDNQLPCAIQRLRRKLGLSTSASVSKDLESLCEEWYNHFAKDSVDGFAENNFTAWLTKKKKDLQVKARSAAKELADGSDWNWEFEDEFRRYLPAYMDMVQQVDSINDYEEPFCVEREWLFQILKPEFRFAKSPRPHPTIPRPASQVTAASLDHAAARSSSTTAAARSPSTTTVASLAITPLALLPAAAAGDLP</sequence>
<dbReference type="GO" id="GO:0006611">
    <property type="term" value="P:protein export from nucleus"/>
    <property type="evidence" value="ECO:0007669"/>
    <property type="project" value="InterPro"/>
</dbReference>